<comment type="caution">
    <text evidence="10">The sequence shown here is derived from an EMBL/GenBank/DDBJ whole genome shotgun (WGS) entry which is preliminary data.</text>
</comment>
<evidence type="ECO:0000313" key="11">
    <source>
        <dbReference type="Proteomes" id="UP001498421"/>
    </source>
</evidence>
<dbReference type="Gene3D" id="1.20.120.1750">
    <property type="match status" value="1"/>
</dbReference>
<name>A0ABR1HY02_9HYPO</name>
<dbReference type="InterPro" id="IPR044066">
    <property type="entry name" value="TRIAD_supradom"/>
</dbReference>
<evidence type="ECO:0000256" key="5">
    <source>
        <dbReference type="ARBA" id="ARBA00022737"/>
    </source>
</evidence>
<evidence type="ECO:0000256" key="7">
    <source>
        <dbReference type="ARBA" id="ARBA00022786"/>
    </source>
</evidence>
<gene>
    <name evidence="10" type="ORF">QQZ08_007788</name>
</gene>
<keyword evidence="11" id="KW-1185">Reference proteome</keyword>
<keyword evidence="6" id="KW-0863">Zinc-finger</keyword>
<evidence type="ECO:0000256" key="4">
    <source>
        <dbReference type="ARBA" id="ARBA00022723"/>
    </source>
</evidence>
<dbReference type="Pfam" id="PF01485">
    <property type="entry name" value="IBR"/>
    <property type="match status" value="1"/>
</dbReference>
<keyword evidence="3" id="KW-0808">Transferase</keyword>
<keyword evidence="8" id="KW-0862">Zinc</keyword>
<evidence type="ECO:0000256" key="3">
    <source>
        <dbReference type="ARBA" id="ARBA00022679"/>
    </source>
</evidence>
<feature type="domain" description="RING-type" evidence="9">
    <location>
        <begin position="115"/>
        <end position="304"/>
    </location>
</feature>
<evidence type="ECO:0000256" key="1">
    <source>
        <dbReference type="ARBA" id="ARBA00001798"/>
    </source>
</evidence>
<dbReference type="EMBL" id="JAZAVK010000077">
    <property type="protein sequence ID" value="KAK7425689.1"/>
    <property type="molecule type" value="Genomic_DNA"/>
</dbReference>
<comment type="catalytic activity">
    <reaction evidence="1">
        <text>[E2 ubiquitin-conjugating enzyme]-S-ubiquitinyl-L-cysteine + [acceptor protein]-L-lysine = [E2 ubiquitin-conjugating enzyme]-L-cysteine + [acceptor protein]-N(6)-ubiquitinyl-L-lysine.</text>
        <dbReference type="EC" id="2.3.2.31"/>
    </reaction>
</comment>
<organism evidence="10 11">
    <name type="scientific">Neonectria magnoliae</name>
    <dbReference type="NCBI Taxonomy" id="2732573"/>
    <lineage>
        <taxon>Eukaryota</taxon>
        <taxon>Fungi</taxon>
        <taxon>Dikarya</taxon>
        <taxon>Ascomycota</taxon>
        <taxon>Pezizomycotina</taxon>
        <taxon>Sordariomycetes</taxon>
        <taxon>Hypocreomycetidae</taxon>
        <taxon>Hypocreales</taxon>
        <taxon>Nectriaceae</taxon>
        <taxon>Neonectria</taxon>
    </lineage>
</organism>
<dbReference type="CDD" id="cd22584">
    <property type="entry name" value="Rcat_RBR_unk"/>
    <property type="match status" value="1"/>
</dbReference>
<dbReference type="EC" id="2.3.2.31" evidence="2"/>
<keyword evidence="4" id="KW-0479">Metal-binding</keyword>
<evidence type="ECO:0000256" key="8">
    <source>
        <dbReference type="ARBA" id="ARBA00022833"/>
    </source>
</evidence>
<sequence>MGDRNDDPFQRAHPDLIDLLFRHDVFPEGDIDELSEHVLAEAIGLAISLADIDEQLQILSRIMTDQEVAAQGLQHPDVQNMDLRIALTADERALVLRQSPEPDPADADAARGARDRRDCLICSETAHLVIPCGCAYCRPCLRDAIRVGLRSENDFPPRCCASLLEDTIRRARRPGLVHLFRMLAAEVEVPAPDRLYCHDGTCATFIPPGSRGVCPGCGRRTCEACGRRGHEGLERCGDGAEDGEALEDVWASMDRNGIVNCPGCGRMVSLRDGCNHMRCACGTEFCYICGGDWRACFCPTWRGDENMVPVRERPGLKPERWRRPRRVEAGAPRAVIPQLRPAPGERPLEWDVPRRRVLEPARDGPARNGQRPVERPVERLVARPPNRPVEQPIERDFWLPPDIPLERPLNRDFWLPVNRPADGLAEVVPPENPFERPLDRGWDDFRHAVHNIDRDQPRHRPRPRPMAPNPMDAPQDFQDPLAIPRQYWRPAMAVGRPASLYYVSAPQHPGSNTVYYYRFVG</sequence>
<protein>
    <recommendedName>
        <fullName evidence="2">RBR-type E3 ubiquitin transferase</fullName>
        <ecNumber evidence="2">2.3.2.31</ecNumber>
    </recommendedName>
</protein>
<dbReference type="SUPFAM" id="SSF57850">
    <property type="entry name" value="RING/U-box"/>
    <property type="match status" value="1"/>
</dbReference>
<evidence type="ECO:0000313" key="10">
    <source>
        <dbReference type="EMBL" id="KAK7425689.1"/>
    </source>
</evidence>
<dbReference type="PROSITE" id="PS51873">
    <property type="entry name" value="TRIAD"/>
    <property type="match status" value="1"/>
</dbReference>
<dbReference type="Proteomes" id="UP001498421">
    <property type="component" value="Unassembled WGS sequence"/>
</dbReference>
<evidence type="ECO:0000259" key="9">
    <source>
        <dbReference type="PROSITE" id="PS51873"/>
    </source>
</evidence>
<evidence type="ECO:0000256" key="6">
    <source>
        <dbReference type="ARBA" id="ARBA00022771"/>
    </source>
</evidence>
<proteinExistence type="predicted"/>
<dbReference type="InterPro" id="IPR002867">
    <property type="entry name" value="IBR_dom"/>
</dbReference>
<reference evidence="10 11" key="1">
    <citation type="journal article" date="2025" name="Microbiol. Resour. Announc.">
        <title>Draft genome sequences for Neonectria magnoliae and Neonectria punicea, canker pathogens of Liriodendron tulipifera and Acer saccharum in West Virginia.</title>
        <authorList>
            <person name="Petronek H.M."/>
            <person name="Kasson M.T."/>
            <person name="Metheny A.M."/>
            <person name="Stauder C.M."/>
            <person name="Lovett B."/>
            <person name="Lynch S.C."/>
            <person name="Garnas J.R."/>
            <person name="Kasson L.R."/>
            <person name="Stajich J.E."/>
        </authorList>
    </citation>
    <scope>NUCLEOTIDE SEQUENCE [LARGE SCALE GENOMIC DNA]</scope>
    <source>
        <strain evidence="10 11">NRRL 64651</strain>
    </source>
</reference>
<dbReference type="InterPro" id="IPR031127">
    <property type="entry name" value="E3_UB_ligase_RBR"/>
</dbReference>
<accession>A0ABR1HY02</accession>
<evidence type="ECO:0000256" key="2">
    <source>
        <dbReference type="ARBA" id="ARBA00012251"/>
    </source>
</evidence>
<keyword evidence="7" id="KW-0833">Ubl conjugation pathway</keyword>
<keyword evidence="5" id="KW-0677">Repeat</keyword>
<dbReference type="PANTHER" id="PTHR11685">
    <property type="entry name" value="RBR FAMILY RING FINGER AND IBR DOMAIN-CONTAINING"/>
    <property type="match status" value="1"/>
</dbReference>